<sequence length="73" mass="8479">MASESILQSRKRASPRQEVNIEQVTIKACPSRPFQVDEISKVQAGRRARLTLLLWHELAPWQQDNEFIISGYR</sequence>
<name>A0A2J6TE57_9HELO</name>
<dbReference type="Proteomes" id="UP000235371">
    <property type="component" value="Unassembled WGS sequence"/>
</dbReference>
<accession>A0A2J6TE57</accession>
<evidence type="ECO:0000313" key="1">
    <source>
        <dbReference type="EMBL" id="PMD61316.1"/>
    </source>
</evidence>
<reference evidence="1 2" key="1">
    <citation type="submission" date="2016-04" db="EMBL/GenBank/DDBJ databases">
        <title>A degradative enzymes factory behind the ericoid mycorrhizal symbiosis.</title>
        <authorList>
            <consortium name="DOE Joint Genome Institute"/>
            <person name="Martino E."/>
            <person name="Morin E."/>
            <person name="Grelet G."/>
            <person name="Kuo A."/>
            <person name="Kohler A."/>
            <person name="Daghino S."/>
            <person name="Barry K."/>
            <person name="Choi C."/>
            <person name="Cichocki N."/>
            <person name="Clum A."/>
            <person name="Copeland A."/>
            <person name="Hainaut M."/>
            <person name="Haridas S."/>
            <person name="Labutti K."/>
            <person name="Lindquist E."/>
            <person name="Lipzen A."/>
            <person name="Khouja H.-R."/>
            <person name="Murat C."/>
            <person name="Ohm R."/>
            <person name="Olson A."/>
            <person name="Spatafora J."/>
            <person name="Veneault-Fourrey C."/>
            <person name="Henrissat B."/>
            <person name="Grigoriev I."/>
            <person name="Martin F."/>
            <person name="Perotto S."/>
        </authorList>
    </citation>
    <scope>NUCLEOTIDE SEQUENCE [LARGE SCALE GENOMIC DNA]</scope>
    <source>
        <strain evidence="1 2">E</strain>
    </source>
</reference>
<keyword evidence="2" id="KW-1185">Reference proteome</keyword>
<dbReference type="GeneID" id="36580324"/>
<gene>
    <name evidence="1" type="ORF">K444DRAFT_367546</name>
</gene>
<proteinExistence type="predicted"/>
<dbReference type="OrthoDB" id="529367at2759"/>
<dbReference type="InParanoid" id="A0A2J6TE57"/>
<evidence type="ECO:0000313" key="2">
    <source>
        <dbReference type="Proteomes" id="UP000235371"/>
    </source>
</evidence>
<organism evidence="1 2">
    <name type="scientific">Hyaloscypha bicolor E</name>
    <dbReference type="NCBI Taxonomy" id="1095630"/>
    <lineage>
        <taxon>Eukaryota</taxon>
        <taxon>Fungi</taxon>
        <taxon>Dikarya</taxon>
        <taxon>Ascomycota</taxon>
        <taxon>Pezizomycotina</taxon>
        <taxon>Leotiomycetes</taxon>
        <taxon>Helotiales</taxon>
        <taxon>Hyaloscyphaceae</taxon>
        <taxon>Hyaloscypha</taxon>
        <taxon>Hyaloscypha bicolor</taxon>
    </lineage>
</organism>
<dbReference type="RefSeq" id="XP_024738220.1">
    <property type="nucleotide sequence ID" value="XM_024872243.1"/>
</dbReference>
<dbReference type="AlphaFoldDB" id="A0A2J6TE57"/>
<protein>
    <submittedName>
        <fullName evidence="1">Uncharacterized protein</fullName>
    </submittedName>
</protein>
<dbReference type="EMBL" id="KZ613786">
    <property type="protein sequence ID" value="PMD61316.1"/>
    <property type="molecule type" value="Genomic_DNA"/>
</dbReference>